<protein>
    <recommendedName>
        <fullName evidence="6">Probable sugar-binding periplasmic protein</fullName>
    </recommendedName>
</protein>
<keyword evidence="4 7" id="KW-0732">Signal</keyword>
<dbReference type="Proteomes" id="UP001165395">
    <property type="component" value="Unassembled WGS sequence"/>
</dbReference>
<sequence>MRKTCKTNWKFKSFIASSIIGGLVAASYAQAAGTVEVMHGWTSSSEAYAIQSLRDALAKQGIGWKDSAIAGDGGANAQQALQARLAAGSAPIAAATFPELMRSYQQQNTLESLDAYAKAGNLDARIPKELQPYIKVNGSYYSIPITMHRENMLWINKKVLAKYGDKAPTTWPEFLALAEKMKKDGIIPLALGGEDWQEAEIFSSIMIGLGGPAFYKSAIVKHDLKSIQSDTMKKTFETFRKVLSYADKNRAGRDWNVATQMVINGKAGMQIQGDWAKGEFLKQNKVPGTDFVCVSAPGNNANFVFVSDVFVMFKQKNADAAANQKAFSNLLMDKSAQELFNLRKGSISPFMDVPADKFDACGKQAIVDRAASIKSGGFLPSFLENIALPRNLRGAYVDTITSFANNPSMSADDAVKKLAAAVKSAS</sequence>
<evidence type="ECO:0000256" key="1">
    <source>
        <dbReference type="ARBA" id="ARBA00004418"/>
    </source>
</evidence>
<dbReference type="SUPFAM" id="SSF53850">
    <property type="entry name" value="Periplasmic binding protein-like II"/>
    <property type="match status" value="1"/>
</dbReference>
<comment type="caution">
    <text evidence="8">The sequence shown here is derived from an EMBL/GenBank/DDBJ whole genome shotgun (WGS) entry which is preliminary data.</text>
</comment>
<name>A0ABS8D8B8_9NEIS</name>
<evidence type="ECO:0000313" key="8">
    <source>
        <dbReference type="EMBL" id="MCB6184435.1"/>
    </source>
</evidence>
<evidence type="ECO:0000256" key="6">
    <source>
        <dbReference type="ARBA" id="ARBA00049753"/>
    </source>
</evidence>
<feature type="chain" id="PRO_5046938391" description="Probable sugar-binding periplasmic protein" evidence="7">
    <location>
        <begin position="32"/>
        <end position="426"/>
    </location>
</feature>
<dbReference type="PANTHER" id="PTHR43649:SF28">
    <property type="entry name" value="BINDING PROTEIN COMPONENT OF ABC SUGAR TRANSPORTER-RELATED"/>
    <property type="match status" value="1"/>
</dbReference>
<proteinExistence type="inferred from homology"/>
<comment type="subcellular location">
    <subcellularLocation>
        <location evidence="1">Periplasm</location>
    </subcellularLocation>
</comment>
<dbReference type="Pfam" id="PF01547">
    <property type="entry name" value="SBP_bac_1"/>
    <property type="match status" value="1"/>
</dbReference>
<dbReference type="PANTHER" id="PTHR43649">
    <property type="entry name" value="ARABINOSE-BINDING PROTEIN-RELATED"/>
    <property type="match status" value="1"/>
</dbReference>
<feature type="signal peptide" evidence="7">
    <location>
        <begin position="1"/>
        <end position="31"/>
    </location>
</feature>
<reference evidence="8" key="1">
    <citation type="submission" date="2021-10" db="EMBL/GenBank/DDBJ databases">
        <title>The complete genome sequence of Leeia sp. TBRC 13508.</title>
        <authorList>
            <person name="Charoenyingcharoen P."/>
            <person name="Yukphan P."/>
        </authorList>
    </citation>
    <scope>NUCLEOTIDE SEQUENCE</scope>
    <source>
        <strain evidence="8">TBRC 13508</strain>
    </source>
</reference>
<accession>A0ABS8D8B8</accession>
<organism evidence="8 9">
    <name type="scientific">Leeia speluncae</name>
    <dbReference type="NCBI Taxonomy" id="2884804"/>
    <lineage>
        <taxon>Bacteria</taxon>
        <taxon>Pseudomonadati</taxon>
        <taxon>Pseudomonadota</taxon>
        <taxon>Betaproteobacteria</taxon>
        <taxon>Neisseriales</taxon>
        <taxon>Leeiaceae</taxon>
        <taxon>Leeia</taxon>
    </lineage>
</organism>
<evidence type="ECO:0000256" key="7">
    <source>
        <dbReference type="SAM" id="SignalP"/>
    </source>
</evidence>
<dbReference type="RefSeq" id="WP_227181246.1">
    <property type="nucleotide sequence ID" value="NZ_JAJBZT010000007.1"/>
</dbReference>
<gene>
    <name evidence="8" type="ORF">LIN78_12850</name>
</gene>
<dbReference type="InterPro" id="IPR006059">
    <property type="entry name" value="SBP"/>
</dbReference>
<comment type="similarity">
    <text evidence="2">Belongs to the bacterial solute-binding protein 1 family.</text>
</comment>
<evidence type="ECO:0000256" key="5">
    <source>
        <dbReference type="ARBA" id="ARBA00049629"/>
    </source>
</evidence>
<dbReference type="InterPro" id="IPR050490">
    <property type="entry name" value="Bact_solute-bd_prot1"/>
</dbReference>
<evidence type="ECO:0000313" key="9">
    <source>
        <dbReference type="Proteomes" id="UP001165395"/>
    </source>
</evidence>
<evidence type="ECO:0000256" key="3">
    <source>
        <dbReference type="ARBA" id="ARBA00022448"/>
    </source>
</evidence>
<evidence type="ECO:0000256" key="2">
    <source>
        <dbReference type="ARBA" id="ARBA00008520"/>
    </source>
</evidence>
<dbReference type="EMBL" id="JAJBZT010000007">
    <property type="protein sequence ID" value="MCB6184435.1"/>
    <property type="molecule type" value="Genomic_DNA"/>
</dbReference>
<comment type="function">
    <text evidence="5">Part of a binding-protein-dependent transport system for a sugar.</text>
</comment>
<dbReference type="Gene3D" id="3.40.190.10">
    <property type="entry name" value="Periplasmic binding protein-like II"/>
    <property type="match status" value="2"/>
</dbReference>
<evidence type="ECO:0000256" key="4">
    <source>
        <dbReference type="ARBA" id="ARBA00022729"/>
    </source>
</evidence>
<keyword evidence="9" id="KW-1185">Reference proteome</keyword>
<keyword evidence="3" id="KW-0813">Transport</keyword>